<dbReference type="EMBL" id="BAABJQ010000001">
    <property type="protein sequence ID" value="GAA5176946.1"/>
    <property type="molecule type" value="Genomic_DNA"/>
</dbReference>
<proteinExistence type="predicted"/>
<reference evidence="2" key="1">
    <citation type="journal article" date="2019" name="Int. J. Syst. Evol. Microbiol.">
        <title>The Global Catalogue of Microorganisms (GCM) 10K type strain sequencing project: providing services to taxonomists for standard genome sequencing and annotation.</title>
        <authorList>
            <consortium name="The Broad Institute Genomics Platform"/>
            <consortium name="The Broad Institute Genome Sequencing Center for Infectious Disease"/>
            <person name="Wu L."/>
            <person name="Ma J."/>
        </authorList>
    </citation>
    <scope>NUCLEOTIDE SEQUENCE [LARGE SCALE GENOMIC DNA]</scope>
    <source>
        <strain evidence="2">JCM 18304</strain>
    </source>
</reference>
<comment type="caution">
    <text evidence="1">The sequence shown here is derived from an EMBL/GenBank/DDBJ whole genome shotgun (WGS) entry which is preliminary data.</text>
</comment>
<protein>
    <recommendedName>
        <fullName evidence="3">Transcriptional regulator</fullName>
    </recommendedName>
</protein>
<dbReference type="Proteomes" id="UP001501570">
    <property type="component" value="Unassembled WGS sequence"/>
</dbReference>
<name>A0ABP9RFS5_9ACTN</name>
<keyword evidence="2" id="KW-1185">Reference proteome</keyword>
<evidence type="ECO:0008006" key="3">
    <source>
        <dbReference type="Google" id="ProtNLM"/>
    </source>
</evidence>
<evidence type="ECO:0000313" key="2">
    <source>
        <dbReference type="Proteomes" id="UP001501570"/>
    </source>
</evidence>
<accession>A0ABP9RFS5</accession>
<sequence length="136" mass="14621">MALKGGTRFSVDGNDVFPGGCVLVPDSIGEVEDYDEKTGRRTPAKDKLTGQRVWQVRVMDLDPELGKRSRETTVKIIGDYQPVPPTGAPFEAVEFDGMTVTPYVTNNNRMAYSLRAIAMRAPAGSNSAGTATKAPA</sequence>
<evidence type="ECO:0000313" key="1">
    <source>
        <dbReference type="EMBL" id="GAA5176946.1"/>
    </source>
</evidence>
<organism evidence="1 2">
    <name type="scientific">Rugosimonospora acidiphila</name>
    <dbReference type="NCBI Taxonomy" id="556531"/>
    <lineage>
        <taxon>Bacteria</taxon>
        <taxon>Bacillati</taxon>
        <taxon>Actinomycetota</taxon>
        <taxon>Actinomycetes</taxon>
        <taxon>Micromonosporales</taxon>
        <taxon>Micromonosporaceae</taxon>
        <taxon>Rugosimonospora</taxon>
    </lineage>
</organism>
<dbReference type="RefSeq" id="WP_345624977.1">
    <property type="nucleotide sequence ID" value="NZ_BAABJQ010000001.1"/>
</dbReference>
<gene>
    <name evidence="1" type="ORF">GCM10023322_00370</name>
</gene>